<dbReference type="GO" id="GO:0016887">
    <property type="term" value="F:ATP hydrolysis activity"/>
    <property type="evidence" value="ECO:0007669"/>
    <property type="project" value="InterPro"/>
</dbReference>
<dbReference type="InterPro" id="IPR003439">
    <property type="entry name" value="ABC_transporter-like_ATP-bd"/>
</dbReference>
<evidence type="ECO:0000256" key="2">
    <source>
        <dbReference type="ARBA" id="ARBA00022448"/>
    </source>
</evidence>
<comment type="function">
    <text evidence="6">Part of the ABC transporter complex HmuTUV involved in hemin import. Responsible for energy coupling to the transport system.</text>
</comment>
<name>A0A0D0KJI3_AGRTU</name>
<evidence type="ECO:0000256" key="1">
    <source>
        <dbReference type="ARBA" id="ARBA00005417"/>
    </source>
</evidence>
<keyword evidence="3" id="KW-0547">Nucleotide-binding</keyword>
<evidence type="ECO:0000256" key="3">
    <source>
        <dbReference type="ARBA" id="ARBA00022741"/>
    </source>
</evidence>
<protein>
    <submittedName>
        <fullName evidence="8">Iron ABC transporter ATP-binding protein</fullName>
    </submittedName>
</protein>
<dbReference type="InterPro" id="IPR003593">
    <property type="entry name" value="AAA+_ATPase"/>
</dbReference>
<dbReference type="Gene3D" id="3.40.50.300">
    <property type="entry name" value="P-loop containing nucleotide triphosphate hydrolases"/>
    <property type="match status" value="1"/>
</dbReference>
<dbReference type="GO" id="GO:0005524">
    <property type="term" value="F:ATP binding"/>
    <property type="evidence" value="ECO:0007669"/>
    <property type="project" value="UniProtKB-KW"/>
</dbReference>
<reference evidence="8 9" key="1">
    <citation type="submission" date="2014-12" db="EMBL/GenBank/DDBJ databases">
        <title>16Stimator: statistical estimation of ribosomal gene copy numbers from draft genome assemblies.</title>
        <authorList>
            <person name="Perisin M.A."/>
            <person name="Vetter M."/>
            <person name="Gilbert J.A."/>
            <person name="Bergelson J."/>
        </authorList>
    </citation>
    <scope>NUCLEOTIDE SEQUENCE [LARGE SCALE GENOMIC DNA]</scope>
    <source>
        <strain evidence="8 9">MEJ076</strain>
    </source>
</reference>
<comment type="similarity">
    <text evidence="1">Belongs to the ABC transporter superfamily.</text>
</comment>
<keyword evidence="4 8" id="KW-0067">ATP-binding</keyword>
<dbReference type="Proteomes" id="UP000035017">
    <property type="component" value="Unassembled WGS sequence"/>
</dbReference>
<dbReference type="PROSITE" id="PS00211">
    <property type="entry name" value="ABC_TRANSPORTER_1"/>
    <property type="match status" value="1"/>
</dbReference>
<evidence type="ECO:0000256" key="4">
    <source>
        <dbReference type="ARBA" id="ARBA00022840"/>
    </source>
</evidence>
<dbReference type="InterPro" id="IPR017871">
    <property type="entry name" value="ABC_transporter-like_CS"/>
</dbReference>
<evidence type="ECO:0000256" key="5">
    <source>
        <dbReference type="ARBA" id="ARBA00022967"/>
    </source>
</evidence>
<evidence type="ECO:0000313" key="9">
    <source>
        <dbReference type="Proteomes" id="UP000035017"/>
    </source>
</evidence>
<evidence type="ECO:0000259" key="7">
    <source>
        <dbReference type="PROSITE" id="PS50893"/>
    </source>
</evidence>
<keyword evidence="2" id="KW-0813">Transport</keyword>
<gene>
    <name evidence="8" type="ORF">RU07_18815</name>
</gene>
<proteinExistence type="inferred from homology"/>
<evidence type="ECO:0000256" key="6">
    <source>
        <dbReference type="ARBA" id="ARBA00037066"/>
    </source>
</evidence>
<dbReference type="SUPFAM" id="SSF52540">
    <property type="entry name" value="P-loop containing nucleoside triphosphate hydrolases"/>
    <property type="match status" value="1"/>
</dbReference>
<organism evidence="8 9">
    <name type="scientific">Agrobacterium tumefaciens</name>
    <dbReference type="NCBI Taxonomy" id="358"/>
    <lineage>
        <taxon>Bacteria</taxon>
        <taxon>Pseudomonadati</taxon>
        <taxon>Pseudomonadota</taxon>
        <taxon>Alphaproteobacteria</taxon>
        <taxon>Hyphomicrobiales</taxon>
        <taxon>Rhizobiaceae</taxon>
        <taxon>Rhizobium/Agrobacterium group</taxon>
        <taxon>Agrobacterium</taxon>
        <taxon>Agrobacterium tumefaciens complex</taxon>
    </lineage>
</organism>
<sequence>MIELENVGVRRGNRTIVSGVSSRLDSGQIHVIIGPNGSGKTTLLRAVFGDIPLDAGTIRLGNHVLSPGSRRRPASWQERVAYMPQDTAADVALTVLEVVLLGRLDKLSLHIGHEILEMAIDRLAQVGIAHLANRDISSLSGGQRQLALFAQVLMREPEIMLLDEPVSALDLKHQVSLLDVLKRQTLANGWITLVVLHDLNLACQYADNLLVIADGSVKASGAPMQIVTPALIRETYGLEVDVLQDRRGNPVIQPLVGLNQTTPKREGISV</sequence>
<accession>A0A0D0KJI3</accession>
<dbReference type="EMBL" id="JXQV01000027">
    <property type="protein sequence ID" value="KIP99521.1"/>
    <property type="molecule type" value="Genomic_DNA"/>
</dbReference>
<dbReference type="InterPro" id="IPR027417">
    <property type="entry name" value="P-loop_NTPase"/>
</dbReference>
<evidence type="ECO:0000313" key="8">
    <source>
        <dbReference type="EMBL" id="KIP99521.1"/>
    </source>
</evidence>
<dbReference type="Pfam" id="PF00005">
    <property type="entry name" value="ABC_tran"/>
    <property type="match status" value="1"/>
</dbReference>
<dbReference type="SMART" id="SM00382">
    <property type="entry name" value="AAA"/>
    <property type="match status" value="1"/>
</dbReference>
<dbReference type="PROSITE" id="PS50893">
    <property type="entry name" value="ABC_TRANSPORTER_2"/>
    <property type="match status" value="1"/>
</dbReference>
<dbReference type="AlphaFoldDB" id="A0A0D0KJI3"/>
<dbReference type="PANTHER" id="PTHR42794">
    <property type="entry name" value="HEMIN IMPORT ATP-BINDING PROTEIN HMUV"/>
    <property type="match status" value="1"/>
</dbReference>
<dbReference type="CDD" id="cd03214">
    <property type="entry name" value="ABC_Iron-Siderophores_B12_Hemin"/>
    <property type="match status" value="1"/>
</dbReference>
<comment type="caution">
    <text evidence="8">The sequence shown here is derived from an EMBL/GenBank/DDBJ whole genome shotgun (WGS) entry which is preliminary data.</text>
</comment>
<dbReference type="OrthoDB" id="9810077at2"/>
<feature type="domain" description="ABC transporter" evidence="7">
    <location>
        <begin position="2"/>
        <end position="239"/>
    </location>
</feature>
<dbReference type="PANTHER" id="PTHR42794:SF1">
    <property type="entry name" value="HEMIN IMPORT ATP-BINDING PROTEIN HMUV"/>
    <property type="match status" value="1"/>
</dbReference>
<keyword evidence="5" id="KW-1278">Translocase</keyword>